<reference evidence="1 2" key="1">
    <citation type="journal article" date="2019" name="Commun. Biol.">
        <title>The bagworm genome reveals a unique fibroin gene that provides high tensile strength.</title>
        <authorList>
            <person name="Kono N."/>
            <person name="Nakamura H."/>
            <person name="Ohtoshi R."/>
            <person name="Tomita M."/>
            <person name="Numata K."/>
            <person name="Arakawa K."/>
        </authorList>
    </citation>
    <scope>NUCLEOTIDE SEQUENCE [LARGE SCALE GENOMIC DNA]</scope>
</reference>
<name>A0A4C1U3B1_EUMVA</name>
<dbReference type="AlphaFoldDB" id="A0A4C1U3B1"/>
<organism evidence="1 2">
    <name type="scientific">Eumeta variegata</name>
    <name type="common">Bagworm moth</name>
    <name type="synonym">Eumeta japonica</name>
    <dbReference type="NCBI Taxonomy" id="151549"/>
    <lineage>
        <taxon>Eukaryota</taxon>
        <taxon>Metazoa</taxon>
        <taxon>Ecdysozoa</taxon>
        <taxon>Arthropoda</taxon>
        <taxon>Hexapoda</taxon>
        <taxon>Insecta</taxon>
        <taxon>Pterygota</taxon>
        <taxon>Neoptera</taxon>
        <taxon>Endopterygota</taxon>
        <taxon>Lepidoptera</taxon>
        <taxon>Glossata</taxon>
        <taxon>Ditrysia</taxon>
        <taxon>Tineoidea</taxon>
        <taxon>Psychidae</taxon>
        <taxon>Oiketicinae</taxon>
        <taxon>Eumeta</taxon>
    </lineage>
</organism>
<accession>A0A4C1U3B1</accession>
<evidence type="ECO:0000313" key="1">
    <source>
        <dbReference type="EMBL" id="GBP20748.1"/>
    </source>
</evidence>
<dbReference type="EMBL" id="BGZK01000122">
    <property type="protein sequence ID" value="GBP20748.1"/>
    <property type="molecule type" value="Genomic_DNA"/>
</dbReference>
<sequence length="80" mass="8691">MDSGLPATIVTDAKAPEAYLTRDSKSACFDTKTTHRPLSHRRSGVPDVLNTVQFDSQAPIAVRYPIPTREADNAPVTPPE</sequence>
<gene>
    <name evidence="1" type="ORF">EVAR_14473_1</name>
</gene>
<protein>
    <submittedName>
        <fullName evidence="1">Uncharacterized protein</fullName>
    </submittedName>
</protein>
<keyword evidence="2" id="KW-1185">Reference proteome</keyword>
<proteinExistence type="predicted"/>
<comment type="caution">
    <text evidence="1">The sequence shown here is derived from an EMBL/GenBank/DDBJ whole genome shotgun (WGS) entry which is preliminary data.</text>
</comment>
<dbReference type="Proteomes" id="UP000299102">
    <property type="component" value="Unassembled WGS sequence"/>
</dbReference>
<evidence type="ECO:0000313" key="2">
    <source>
        <dbReference type="Proteomes" id="UP000299102"/>
    </source>
</evidence>